<evidence type="ECO:0000313" key="3">
    <source>
        <dbReference type="Proteomes" id="UP000664203"/>
    </source>
</evidence>
<reference evidence="2" key="1">
    <citation type="submission" date="2021-03" db="EMBL/GenBank/DDBJ databases">
        <authorList>
            <person name="Tagirdzhanova G."/>
        </authorList>
    </citation>
    <scope>NUCLEOTIDE SEQUENCE</scope>
</reference>
<dbReference type="Proteomes" id="UP000664203">
    <property type="component" value="Unassembled WGS sequence"/>
</dbReference>
<feature type="compositionally biased region" description="Basic and acidic residues" evidence="1">
    <location>
        <begin position="58"/>
        <end position="67"/>
    </location>
</feature>
<keyword evidence="3" id="KW-1185">Reference proteome</keyword>
<feature type="region of interest" description="Disordered" evidence="1">
    <location>
        <begin position="51"/>
        <end position="85"/>
    </location>
</feature>
<feature type="compositionally biased region" description="Polar residues" evidence="1">
    <location>
        <begin position="68"/>
        <end position="79"/>
    </location>
</feature>
<dbReference type="EMBL" id="CAJPDR010000213">
    <property type="protein sequence ID" value="CAF9926310.1"/>
    <property type="molecule type" value="Genomic_DNA"/>
</dbReference>
<accession>A0A8H3FM38</accession>
<dbReference type="AlphaFoldDB" id="A0A8H3FM38"/>
<evidence type="ECO:0000313" key="2">
    <source>
        <dbReference type="EMBL" id="CAF9926310.1"/>
    </source>
</evidence>
<evidence type="ECO:0000256" key="1">
    <source>
        <dbReference type="SAM" id="MobiDB-lite"/>
    </source>
</evidence>
<sequence length="172" mass="19129">MPQLVFFPLKKKPKTLPTTTSSNDAKDTPMGGKVSGVAVREILRGNSVDTVKMGRKTQRTEGLKHGSTETWSRQTSSRLPRQGRAEDECWRKRSARVLRQLGELKAVETHGIYVDLDAANDSTRGIYDGIVEDIDNAADTVTDTLKNSMATILVTDYEKMTIWSISVEKKSL</sequence>
<proteinExistence type="predicted"/>
<feature type="region of interest" description="Disordered" evidence="1">
    <location>
        <begin position="1"/>
        <end position="34"/>
    </location>
</feature>
<protein>
    <submittedName>
        <fullName evidence="2">Uncharacterized protein</fullName>
    </submittedName>
</protein>
<name>A0A8H3FM38_9LECA</name>
<dbReference type="OrthoDB" id="10424638at2759"/>
<comment type="caution">
    <text evidence="2">The sequence shown here is derived from an EMBL/GenBank/DDBJ whole genome shotgun (WGS) entry which is preliminary data.</text>
</comment>
<gene>
    <name evidence="2" type="ORF">ALECFALPRED_003414</name>
</gene>
<organism evidence="2 3">
    <name type="scientific">Alectoria fallacina</name>
    <dbReference type="NCBI Taxonomy" id="1903189"/>
    <lineage>
        <taxon>Eukaryota</taxon>
        <taxon>Fungi</taxon>
        <taxon>Dikarya</taxon>
        <taxon>Ascomycota</taxon>
        <taxon>Pezizomycotina</taxon>
        <taxon>Lecanoromycetes</taxon>
        <taxon>OSLEUM clade</taxon>
        <taxon>Lecanoromycetidae</taxon>
        <taxon>Lecanorales</taxon>
        <taxon>Lecanorineae</taxon>
        <taxon>Parmeliaceae</taxon>
        <taxon>Alectoria</taxon>
    </lineage>
</organism>